<protein>
    <submittedName>
        <fullName evidence="1">Uncharacterized protein</fullName>
    </submittedName>
</protein>
<reference evidence="1 2" key="1">
    <citation type="journal article" date="2023" name="J. Hered.">
        <title>Chromosome-level genome of the wood stork (Mycteria americana) provides insight into avian chromosome evolution.</title>
        <authorList>
            <person name="Flamio R. Jr."/>
            <person name="Ramstad K.M."/>
        </authorList>
    </citation>
    <scope>NUCLEOTIDE SEQUENCE [LARGE SCALE GENOMIC DNA]</scope>
    <source>
        <strain evidence="1">JAX WOST 10</strain>
    </source>
</reference>
<keyword evidence="2" id="KW-1185">Reference proteome</keyword>
<name>A0AAN7NCU8_MYCAM</name>
<organism evidence="1 2">
    <name type="scientific">Mycteria americana</name>
    <name type="common">Wood stork</name>
    <dbReference type="NCBI Taxonomy" id="33587"/>
    <lineage>
        <taxon>Eukaryota</taxon>
        <taxon>Metazoa</taxon>
        <taxon>Chordata</taxon>
        <taxon>Craniata</taxon>
        <taxon>Vertebrata</taxon>
        <taxon>Euteleostomi</taxon>
        <taxon>Archelosauria</taxon>
        <taxon>Archosauria</taxon>
        <taxon>Dinosauria</taxon>
        <taxon>Saurischia</taxon>
        <taxon>Theropoda</taxon>
        <taxon>Coelurosauria</taxon>
        <taxon>Aves</taxon>
        <taxon>Neognathae</taxon>
        <taxon>Neoaves</taxon>
        <taxon>Aequornithes</taxon>
        <taxon>Ciconiiformes</taxon>
        <taxon>Ciconiidae</taxon>
        <taxon>Mycteria</taxon>
    </lineage>
</organism>
<comment type="caution">
    <text evidence="1">The sequence shown here is derived from an EMBL/GenBank/DDBJ whole genome shotgun (WGS) entry which is preliminary data.</text>
</comment>
<evidence type="ECO:0000313" key="2">
    <source>
        <dbReference type="Proteomes" id="UP001333110"/>
    </source>
</evidence>
<sequence length="154" mass="16813">MKPFLNLLFRVTLTLNHPNSLSLSSQGRCSIPLSIFVALPLDPLQRVHVFAVLRAPELEAALQPVLIPGLAPTPVQDLALGLVEPHEVRMGPLLELVQVPVNGIPSLRRVSRTTQVGVICKLAEGALDPSVYVVDEDIKQCCSQYGPLRDTTRH</sequence>
<accession>A0AAN7NCU8</accession>
<gene>
    <name evidence="1" type="ORF">QYF61_015163</name>
</gene>
<dbReference type="AlphaFoldDB" id="A0AAN7NCU8"/>
<dbReference type="EMBL" id="JAUNZN010000004">
    <property type="protein sequence ID" value="KAK4822416.1"/>
    <property type="molecule type" value="Genomic_DNA"/>
</dbReference>
<proteinExistence type="predicted"/>
<evidence type="ECO:0000313" key="1">
    <source>
        <dbReference type="EMBL" id="KAK4822416.1"/>
    </source>
</evidence>
<dbReference type="Proteomes" id="UP001333110">
    <property type="component" value="Unassembled WGS sequence"/>
</dbReference>